<feature type="signal peptide" evidence="2">
    <location>
        <begin position="1"/>
        <end position="23"/>
    </location>
</feature>
<evidence type="ECO:0000256" key="1">
    <source>
        <dbReference type="SAM" id="MobiDB-lite"/>
    </source>
</evidence>
<sequence length="117" mass="14078">MNTVFKALVVSTMMLGVSATAFAGPDWDRGHGPRDRHHAPAAKWDHDRRHDNGHRDYREHRFQRGDRLPAAWRHDRYQVNNWRAYRLKTPPRGYHWVRADGRYLLVSNYNHRIYQVY</sequence>
<gene>
    <name evidence="3" type="ORF">BEN76_16000</name>
</gene>
<feature type="chain" id="PRO_5043332659" evidence="2">
    <location>
        <begin position="24"/>
        <end position="117"/>
    </location>
</feature>
<dbReference type="Pfam" id="PF11776">
    <property type="entry name" value="RcnB"/>
    <property type="match status" value="1"/>
</dbReference>
<dbReference type="InterPro" id="IPR024572">
    <property type="entry name" value="RcnB"/>
</dbReference>
<dbReference type="KEGG" id="asol:BEN76_16000"/>
<dbReference type="EMBL" id="CP016896">
    <property type="protein sequence ID" value="APV37423.1"/>
    <property type="molecule type" value="Genomic_DNA"/>
</dbReference>
<protein>
    <submittedName>
        <fullName evidence="3">Uncharacterized protein</fullName>
    </submittedName>
</protein>
<accession>A0A1P8EMH2</accession>
<dbReference type="Proteomes" id="UP000185674">
    <property type="component" value="Chromosome"/>
</dbReference>
<dbReference type="GeneID" id="67512097"/>
<dbReference type="AlphaFoldDB" id="A0A1P8EMH2"/>
<dbReference type="STRING" id="487316.BEN76_16000"/>
<keyword evidence="2" id="KW-0732">Signal</keyword>
<name>A0A1P8EMH2_9GAMM</name>
<evidence type="ECO:0000313" key="4">
    <source>
        <dbReference type="Proteomes" id="UP000185674"/>
    </source>
</evidence>
<dbReference type="RefSeq" id="WP_004943554.1">
    <property type="nucleotide sequence ID" value="NZ_BKJL01000001.1"/>
</dbReference>
<evidence type="ECO:0000313" key="3">
    <source>
        <dbReference type="EMBL" id="APV37423.1"/>
    </source>
</evidence>
<proteinExistence type="predicted"/>
<reference evidence="3 4" key="1">
    <citation type="submission" date="2016-08" db="EMBL/GenBank/DDBJ databases">
        <title>Complete genome sequence of Acinetobacter baylyi strain GFJ2.</title>
        <authorList>
            <person name="Tabata M."/>
            <person name="Kuboki S."/>
            <person name="Gibu N."/>
            <person name="Kinouchi Y."/>
            <person name="Vangnai A."/>
            <person name="Kasai D."/>
            <person name="Fukuda M."/>
        </authorList>
    </citation>
    <scope>NUCLEOTIDE SEQUENCE [LARGE SCALE GENOMIC DNA]</scope>
    <source>
        <strain evidence="3 4">GFJ2</strain>
    </source>
</reference>
<organism evidence="3 4">
    <name type="scientific">Acinetobacter soli</name>
    <dbReference type="NCBI Taxonomy" id="487316"/>
    <lineage>
        <taxon>Bacteria</taxon>
        <taxon>Pseudomonadati</taxon>
        <taxon>Pseudomonadota</taxon>
        <taxon>Gammaproteobacteria</taxon>
        <taxon>Moraxellales</taxon>
        <taxon>Moraxellaceae</taxon>
        <taxon>Acinetobacter</taxon>
    </lineage>
</organism>
<feature type="region of interest" description="Disordered" evidence="1">
    <location>
        <begin position="26"/>
        <end position="50"/>
    </location>
</feature>
<evidence type="ECO:0000256" key="2">
    <source>
        <dbReference type="SAM" id="SignalP"/>
    </source>
</evidence>
<dbReference type="eggNOG" id="COG5455">
    <property type="taxonomic scope" value="Bacteria"/>
</dbReference>
<dbReference type="Gene3D" id="3.10.450.160">
    <property type="entry name" value="inner membrane protein cigr"/>
    <property type="match status" value="1"/>
</dbReference>